<protein>
    <submittedName>
        <fullName evidence="1">Uncharacterized protein</fullName>
    </submittedName>
</protein>
<dbReference type="EMBL" id="JANRMS010000439">
    <property type="protein sequence ID" value="KAJ3539833.1"/>
    <property type="molecule type" value="Genomic_DNA"/>
</dbReference>
<proteinExistence type="predicted"/>
<comment type="caution">
    <text evidence="1">The sequence shown here is derived from an EMBL/GenBank/DDBJ whole genome shotgun (WGS) entry which is preliminary data.</text>
</comment>
<gene>
    <name evidence="1" type="ORF">NM208_g5326</name>
</gene>
<organism evidence="1 2">
    <name type="scientific">Fusarium decemcellulare</name>
    <dbReference type="NCBI Taxonomy" id="57161"/>
    <lineage>
        <taxon>Eukaryota</taxon>
        <taxon>Fungi</taxon>
        <taxon>Dikarya</taxon>
        <taxon>Ascomycota</taxon>
        <taxon>Pezizomycotina</taxon>
        <taxon>Sordariomycetes</taxon>
        <taxon>Hypocreomycetidae</taxon>
        <taxon>Hypocreales</taxon>
        <taxon>Nectriaceae</taxon>
        <taxon>Fusarium</taxon>
        <taxon>Fusarium decemcellulare species complex</taxon>
    </lineage>
</organism>
<dbReference type="Proteomes" id="UP001148629">
    <property type="component" value="Unassembled WGS sequence"/>
</dbReference>
<keyword evidence="2" id="KW-1185">Reference proteome</keyword>
<reference evidence="1" key="1">
    <citation type="submission" date="2022-08" db="EMBL/GenBank/DDBJ databases">
        <title>Genome Sequence of Fusarium decemcellulare.</title>
        <authorList>
            <person name="Buettner E."/>
        </authorList>
    </citation>
    <scope>NUCLEOTIDE SEQUENCE</scope>
    <source>
        <strain evidence="1">Babe19</strain>
    </source>
</reference>
<accession>A0ACC1SHH3</accession>
<name>A0ACC1SHH3_9HYPO</name>
<evidence type="ECO:0000313" key="1">
    <source>
        <dbReference type="EMBL" id="KAJ3539833.1"/>
    </source>
</evidence>
<sequence>MTLLEQIFAREFNPLTLLSYLIILPIVILIAYLTQNEITRYRSRVKRLAGPRGWPVVGNLFQHADEIPAVTYQRWAKTYGPVFQIQLGNTTGVVVNSVDAAKKLFIGQRNAMNSRPTFHVFHGKVSKAVTSIGTSPWDDSCKRRRKLAAAGLNRPRVESYSPILNLESREFLKDLYSECKDGSVDIDFRQAVTRFSLNLSLTLNYGTRVSNIKSLHDDPLLAEILYVESEISKFRDTSKNYANYIPLLRYWEPVASFLGLSSTPKSHAVDIGRRRLEYNDILLNKLKDEVDRGVDKPCIQGAVLREPESATLTHEELISVSLSMMAGADSNQPTIAWAILLLAHRQDIQEKAYQAIKEAGVLELPSNDYASSKVEYIDALTKEIARYFVVLKLALPKATYANATWGEATIPPNTMVFLNSWACNRGAVKSQLLSRSELTAIDPELYAEPEVFAPERWLPGASDYAAHQFAFGIGGRMCVASLLAHSALYTVFLHLVAKFQILPVDGTTIDEIDPIKGLKGRSFVGTPRGFRAKFVPREGYKLENWLQKPDVEV</sequence>
<evidence type="ECO:0000313" key="2">
    <source>
        <dbReference type="Proteomes" id="UP001148629"/>
    </source>
</evidence>